<keyword evidence="5" id="KW-0695">RNA-directed DNA polymerase</keyword>
<dbReference type="PANTHER" id="PTHR47481">
    <property type="match status" value="1"/>
</dbReference>
<feature type="domain" description="GAG-pre-integrase" evidence="2">
    <location>
        <begin position="418"/>
        <end position="463"/>
    </location>
</feature>
<evidence type="ECO:0000313" key="4">
    <source>
        <dbReference type="EMBL" id="AAC28209.1"/>
    </source>
</evidence>
<keyword evidence="5" id="KW-0808">Transferase</keyword>
<dbReference type="EMBL" id="AF075598">
    <property type="protein sequence ID" value="AAC28209.1"/>
    <property type="molecule type" value="Genomic_DNA"/>
</dbReference>
<organism evidence="4">
    <name type="scientific">Arabidopsis thaliana</name>
    <name type="common">Mouse-ear cress</name>
    <dbReference type="NCBI Taxonomy" id="3702"/>
    <lineage>
        <taxon>Eukaryota</taxon>
        <taxon>Viridiplantae</taxon>
        <taxon>Streptophyta</taxon>
        <taxon>Embryophyta</taxon>
        <taxon>Tracheophyta</taxon>
        <taxon>Spermatophyta</taxon>
        <taxon>Magnoliopsida</taxon>
        <taxon>eudicotyledons</taxon>
        <taxon>Gunneridae</taxon>
        <taxon>Pentapetalae</taxon>
        <taxon>rosids</taxon>
        <taxon>malvids</taxon>
        <taxon>Brassicales</taxon>
        <taxon>Brassicaceae</taxon>
        <taxon>Camelineae</taxon>
        <taxon>Arabidopsis</taxon>
    </lineage>
</organism>
<dbReference type="ExpressionAtlas" id="O81429">
    <property type="expression patterns" value="baseline and differential"/>
</dbReference>
<feature type="region of interest" description="Disordered" evidence="1">
    <location>
        <begin position="130"/>
        <end position="219"/>
    </location>
</feature>
<feature type="compositionally biased region" description="Low complexity" evidence="1">
    <location>
        <begin position="170"/>
        <end position="192"/>
    </location>
</feature>
<dbReference type="GO" id="GO:0003964">
    <property type="term" value="F:RNA-directed DNA polymerase activity"/>
    <property type="evidence" value="ECO:0007669"/>
    <property type="project" value="UniProtKB-KW"/>
</dbReference>
<feature type="compositionally biased region" description="Polar residues" evidence="1">
    <location>
        <begin position="146"/>
        <end position="161"/>
    </location>
</feature>
<accession>O81429</accession>
<reference evidence="5" key="5">
    <citation type="submission" date="2000-03" db="EMBL/GenBank/DDBJ databases">
        <authorList>
            <person name="Lamar B."/>
            <person name="Stoneking T."/>
            <person name="Stumpf J."/>
            <person name="Mewes H.W."/>
            <person name="Lemcke K."/>
            <person name="Mayer K.F.X."/>
        </authorList>
    </citation>
    <scope>NUCLEOTIDE SEQUENCE</scope>
</reference>
<dbReference type="InterPro" id="IPR054722">
    <property type="entry name" value="PolX-like_BBD"/>
</dbReference>
<dbReference type="PANTHER" id="PTHR47481:SF41">
    <property type="entry name" value="COPIA-LIKE POLYPROTEIN_RETROTRANSPOSON"/>
    <property type="match status" value="1"/>
</dbReference>
<gene>
    <name evidence="4" type="primary">T24H24.19</name>
    <name evidence="5" type="ordered locus">At4g04120</name>
</gene>
<reference evidence="5" key="6">
    <citation type="submission" date="2000-03" db="EMBL/GenBank/DDBJ databases">
        <authorList>
            <person name="EU Arabidopsis sequencing project"/>
        </authorList>
    </citation>
    <scope>NUCLEOTIDE SEQUENCE</scope>
</reference>
<reference evidence="4" key="1">
    <citation type="submission" date="1998-07" db="EMBL/GenBank/DDBJ databases">
        <title>The A. thaliana Genome Sequencing Project.</title>
        <authorList>
            <person name="WashU"/>
        </authorList>
    </citation>
    <scope>NUCLEOTIDE SEQUENCE</scope>
</reference>
<evidence type="ECO:0000313" key="5">
    <source>
        <dbReference type="EMBL" id="CAB77880.1"/>
    </source>
</evidence>
<dbReference type="Pfam" id="PF22936">
    <property type="entry name" value="Pol_BBD"/>
    <property type="match status" value="1"/>
</dbReference>
<dbReference type="EMBL" id="AL161499">
    <property type="protein sequence ID" value="CAB77880.1"/>
    <property type="molecule type" value="Genomic_DNA"/>
</dbReference>
<dbReference type="AlphaFoldDB" id="O81429"/>
<feature type="domain" description="Retrovirus-related Pol polyprotein from transposon TNT 1-94-like beta-barrel" evidence="3">
    <location>
        <begin position="300"/>
        <end position="380"/>
    </location>
</feature>
<reference evidence="4" key="3">
    <citation type="submission" date="1998-08" db="EMBL/GenBank/DDBJ databases">
        <authorList>
            <person name="Waterston R."/>
        </authorList>
    </citation>
    <scope>NUCLEOTIDE SEQUENCE</scope>
</reference>
<dbReference type="Pfam" id="PF13976">
    <property type="entry name" value="gag_pre-integrs"/>
    <property type="match status" value="1"/>
</dbReference>
<reference evidence="4" key="2">
    <citation type="submission" date="1998-07" db="EMBL/GenBank/DDBJ databases">
        <title>The sequence of A. thaliana T24H24.</title>
        <authorList>
            <person name="Courtney L."/>
            <person name="Stoneking T."/>
            <person name="Langston Y."/>
            <person name="Mead K."/>
        </authorList>
    </citation>
    <scope>NUCLEOTIDE SEQUENCE</scope>
</reference>
<proteinExistence type="predicted"/>
<evidence type="ECO:0000259" key="3">
    <source>
        <dbReference type="Pfam" id="PF22936"/>
    </source>
</evidence>
<dbReference type="InterPro" id="IPR025724">
    <property type="entry name" value="GAG-pre-integrase_dom"/>
</dbReference>
<dbReference type="PIR" id="T01462">
    <property type="entry name" value="T01462"/>
</dbReference>
<name>O81429_ARATH</name>
<protein>
    <submittedName>
        <fullName evidence="5">Putative reverse transcriptase</fullName>
    </submittedName>
    <submittedName>
        <fullName evidence="4">T24H24.19 protein</fullName>
    </submittedName>
</protein>
<sequence length="467" mass="51746">MGTQTNKYIFFDRLLKVIKEQPADVRLEAWDSDKDAAIMQPTNMRFLDNDLRSLTLGDLSVHDYCQKLKTLSDLLANVDSPVSDRVVVTHMLNGLSEKFDNIINIIKHRQPFPSFSVARSMLIEEERRLSKQVKTGSSHSANSSSPNVLYVTSNGNQNSMSRDNNHNTYRDNNNTGYRDNNHNNYNGHNNNGRGRGRGRGGTGSNGRGRGRQNWQWNPRNWQTQQPWLSTPTPYPHWPQQNWMQRPPMAYLTATNPAAGLLGSSPQAAMVGSTNQLTQIPANLAAAFGTTTMPDPTDASWYMDTGATTHLTAQPGTLHSLFNSSSSPSVVVGNGSSVPTKAIGYSFLPSKIRPLHLHNVLVCPSIIKNLVSVRQFTKDNYVSVEFDPFGFSIKDFNTWTNLLRCNSDGPLYSITSPPLSSSSSSSPPQVMVATVPDSSLWHRRLGHLGNTTLQSLISSRLIKSLFAN</sequence>
<keyword evidence="5" id="KW-0548">Nucleotidyltransferase</keyword>
<evidence type="ECO:0000256" key="1">
    <source>
        <dbReference type="SAM" id="MobiDB-lite"/>
    </source>
</evidence>
<reference key="4">
    <citation type="journal article" date="1999" name="Nature">
        <title>Sequence and analysis of chromosome 4 of the plant Arabidopsis thaliana.</title>
        <authorList>
            <consortium name="EU"/>
            <consortium name="CSHL and WU Arabidopsis Sequencing Project"/>
            <person name="Mayer K."/>
            <person name="Schuller C."/>
            <person name="Wambutt R."/>
            <person name="Murphy G."/>
            <person name="Volckaert G."/>
            <person name="Pohl T."/>
            <person name="Dusterhoft A."/>
            <person name="Stiekema W."/>
            <person name="Entian K.D."/>
            <person name="Terryn N."/>
            <person name="Harris B."/>
            <person name="Ansorge W."/>
            <person name="Brandt P."/>
            <person name="Grivell L."/>
            <person name="Rieger M."/>
            <person name="Weichselgartner M."/>
            <person name="de Simone V."/>
            <person name="Obermaier B."/>
            <person name="Mache R."/>
            <person name="Muller M."/>
            <person name="Kreis M."/>
            <person name="Delseny M."/>
            <person name="Puigdomenech P."/>
            <person name="Watson M."/>
            <person name="Schmidtheini T."/>
            <person name="Reichert B."/>
            <person name="Portatelle D."/>
            <person name="Perez-Alonso M."/>
            <person name="Boutry M."/>
            <person name="Bancroft I."/>
            <person name="Vos P."/>
            <person name="Hoheisel J."/>
            <person name="Zimmermann W."/>
            <person name="Wedler H."/>
            <person name="Ridley P."/>
            <person name="Langham S.A."/>
            <person name="McCullagh B."/>
            <person name="Bilham L."/>
            <person name="Robben J."/>
            <person name="Van der Schueren J."/>
            <person name="Grymonprez B."/>
            <person name="Chuang Y.J."/>
            <person name="Vandenbussche F."/>
            <person name="Braeken M."/>
            <person name="Weltjens I."/>
            <person name="Voet M."/>
            <person name="Bastiaens I."/>
            <person name="Aert R."/>
            <person name="Defoor E."/>
            <person name="Weitzenegger T."/>
            <person name="Bothe G."/>
            <person name="Ramsperger U."/>
            <person name="Hilbert H."/>
            <person name="Braun M."/>
            <person name="Holzer E."/>
            <person name="Brandt A."/>
            <person name="Peters S."/>
            <person name="van Staveren M."/>
            <person name="Dirske W."/>
            <person name="Mooijman P."/>
            <person name="Klein Lankhorst R."/>
            <person name="Rose M."/>
            <person name="Hauf J."/>
            <person name="Kotter P."/>
            <person name="Berneiser S."/>
            <person name="Hempel S."/>
            <person name="Feldpausch M."/>
            <person name="Lamberth S."/>
            <person name="Van den Daele H."/>
            <person name="De Keyser A."/>
            <person name="Buysshaert C."/>
            <person name="Gielen J."/>
            <person name="Villarroel R."/>
            <person name="De Clercq R."/>
            <person name="Van Montagu M."/>
            <person name="Rogers J."/>
            <person name="Cronin A."/>
            <person name="Quail M."/>
            <person name="Bray-Allen S."/>
            <person name="Clark L."/>
            <person name="Doggett J."/>
            <person name="Hall S."/>
            <person name="Kay M."/>
            <person name="Lennard N."/>
            <person name="McLay K."/>
            <person name="Mayes R."/>
            <person name="Pettett A."/>
            <person name="Rajandream M.A."/>
            <person name="Lyne M."/>
            <person name="Benes V."/>
            <person name="Rechmann S."/>
            <person name="Borkova D."/>
            <person name="Blocker H."/>
            <person name="Scharfe M."/>
            <person name="Grimm M."/>
            <person name="Lohnert T.H."/>
            <person name="Dose S."/>
            <person name="de Haan M."/>
            <person name="Maarse A."/>
            <person name="Schafer M."/>
            <person name="Muller-Auer S."/>
            <person name="Gabel C."/>
            <person name="Fuchs M."/>
            <person name="Fartmann B."/>
            <person name="Granderath K."/>
            <person name="Dauner D."/>
            <person name="Herzl A."/>
            <person name="Neumann S."/>
            <person name="Argiriou A."/>
            <person name="Vitale D."/>
            <person name="Liguori R."/>
            <person name="Piravandi E."/>
            <person name="Massenet O."/>
            <person name="Quigley F."/>
            <person name="Clabauld G."/>
            <person name="Mundlein A."/>
            <person name="Felber R."/>
            <person name="Schnabl S."/>
            <person name="Hiller R."/>
            <person name="Schmidt W."/>
            <person name="Lecharny A."/>
            <person name="Aubourg S."/>
            <person name="Chefdor F."/>
            <person name="Cooke R."/>
            <person name="Berger C."/>
            <person name="Montfort A."/>
            <person name="Casacuberta E."/>
            <person name="Gibbons T."/>
            <person name="Weber N."/>
            <person name="Vandenbol M."/>
            <person name="Bargues M."/>
            <person name="Terol J."/>
            <person name="Torres A."/>
            <person name="Perez-Perez A."/>
            <person name="Purnelle B."/>
            <person name="Bent E."/>
            <person name="Johnson S."/>
            <person name="Tacon D."/>
            <person name="Jesse T."/>
            <person name="Heijnen L."/>
            <person name="Schwarz S."/>
            <person name="Scholler P."/>
            <person name="Heber S."/>
            <person name="Francs P."/>
            <person name="Bielke C."/>
            <person name="Frishman D."/>
            <person name="Haase D."/>
            <person name="Lemcke K."/>
            <person name="Mewes H.W."/>
            <person name="Stocker S."/>
            <person name="Zaccaria P."/>
            <person name="Bevan M."/>
            <person name="Wilson R.K."/>
            <person name="de la Bastide M."/>
            <person name="Habermann K."/>
            <person name="Parnell L."/>
            <person name="Dedhia N."/>
            <person name="Gnoj L."/>
            <person name="Schutz K."/>
            <person name="Huang E."/>
            <person name="Spiegel L."/>
            <person name="Sehkon M."/>
            <person name="Murray J."/>
            <person name="Sheet P."/>
            <person name="Cordes M."/>
            <person name="Abu-Threideh J."/>
            <person name="Stoneking T."/>
            <person name="Kalicki J."/>
            <person name="Graves T."/>
            <person name="Harmon G."/>
            <person name="Edwards J."/>
            <person name="Latreille P."/>
            <person name="Courtney L."/>
            <person name="Cloud J."/>
            <person name="Abbott A."/>
            <person name="Scott K."/>
            <person name="Johnson D."/>
            <person name="Minx P."/>
            <person name="Bentley D."/>
            <person name="Fulton B."/>
            <person name="Miller N."/>
            <person name="Greco T."/>
            <person name="Kemp K."/>
            <person name="Kramer J."/>
            <person name="Fulton L."/>
            <person name="Mardis E."/>
            <person name="Dante M."/>
            <person name="Pepin K."/>
            <person name="Hillier L."/>
            <person name="Nelson J."/>
            <person name="Spieth J."/>
            <person name="Ryan E."/>
            <person name="Andrews S."/>
            <person name="Geisel C."/>
            <person name="Layman D."/>
            <person name="Du H."/>
            <person name="Ali J."/>
            <person name="Berghoff A."/>
            <person name="Jones K."/>
            <person name="Drone K."/>
            <person name="Cotton M."/>
            <person name="Joshu C."/>
            <person name="Antonoiu B."/>
            <person name="Zidanic M."/>
            <person name="Strong C."/>
            <person name="Sun H."/>
            <person name="Lamar B."/>
            <person name="Yordan C."/>
            <person name="Ma P."/>
            <person name="Zhong J."/>
            <person name="Preston R."/>
            <person name="Vil D."/>
            <person name="Shekher M."/>
            <person name="Matero A."/>
            <person name="Shah R."/>
            <person name="Swaby I.K."/>
            <person name="O'Shaughnessy A."/>
            <person name="Rodriguez M."/>
            <person name="Hoffmann J."/>
            <person name="Till S."/>
            <person name="Granat S."/>
            <person name="Shohdy N."/>
            <person name="Hasegawa A."/>
            <person name="Hameed A."/>
            <person name="Lodhi M."/>
            <person name="Johnson A."/>
            <person name="Chen E."/>
            <person name="Marra M."/>
            <person name="Martienssen R."/>
            <person name="McCombie W.R."/>
        </authorList>
    </citation>
    <scope>NUCLEOTIDE SEQUENCE [LARGE SCALE GENOMIC DNA]</scope>
    <source>
        <strain>cv. Columbia</strain>
    </source>
</reference>
<dbReference type="Pfam" id="PF14223">
    <property type="entry name" value="Retrotran_gag_2"/>
    <property type="match status" value="1"/>
</dbReference>
<evidence type="ECO:0000259" key="2">
    <source>
        <dbReference type="Pfam" id="PF13976"/>
    </source>
</evidence>